<dbReference type="STRING" id="90262.A0A1X2I4L4"/>
<name>A0A1X2I4L4_9FUNG</name>
<proteinExistence type="predicted"/>
<protein>
    <recommendedName>
        <fullName evidence="5">Amine oxidase domain-containing protein</fullName>
    </recommendedName>
</protein>
<comment type="caution">
    <text evidence="3">The sequence shown here is derived from an EMBL/GenBank/DDBJ whole genome shotgun (WGS) entry which is preliminary data.</text>
</comment>
<dbReference type="AlphaFoldDB" id="A0A1X2I4L4"/>
<dbReference type="GO" id="GO:0016491">
    <property type="term" value="F:oxidoreductase activity"/>
    <property type="evidence" value="ECO:0007669"/>
    <property type="project" value="TreeGrafter"/>
</dbReference>
<dbReference type="InterPro" id="IPR050464">
    <property type="entry name" value="Zeta_carotene_desat/Oxidored"/>
</dbReference>
<evidence type="ECO:0000256" key="2">
    <source>
        <dbReference type="SAM" id="Phobius"/>
    </source>
</evidence>
<dbReference type="Pfam" id="PF13450">
    <property type="entry name" value="NAD_binding_8"/>
    <property type="match status" value="1"/>
</dbReference>
<dbReference type="Gene3D" id="3.90.660.50">
    <property type="match status" value="1"/>
</dbReference>
<sequence>MTDSSKQGKKVVKVAVIGSGLAGLTTAYMLTKGKTQPNVEFQVHLFEKNTMIGMDAASISIGTKENDMRIDVPMRSFMSGYYAHLVRLYEHLDIPAKAAHFSFGWYTIQTTRAMTDQSKMQPHEMATYTENRSYLTYSGARTVGRLDAFVHTSSSWRSWFNSLWVMLVVGLSYSWLMILTLWLHHRGHLRNAQHPVAKMTLRQWLTQNRIHPYFIHQVFVPLFAAVCTNSWQAMLNYPASEVLEYMAMGLFQESYVVTHGIRQVVERLAAPLTDIHLGVQITSIEPIKAEESGRRQYVLKDDQGHSYDCDHLVFATQGNQALSMLQSCYDQVVEDSQDTTLVATLEAQINMLKQFSYDTSLVINHTDTRLLPSDRQHWRALNFGRIDPSLQLDPSESQYIIPYPHDTTMTTHILNWTHARLDQDNNNIDDDDNEEGDVVDDDNDSGFNEDGASTSSTTLYLQTTNPCISPDPKHILSASWFERATVTLASKRAIEADLFPPTNNNKNNKSANSVTLGACQGTNGIWFVGSYCWRGIPLLEGCVASAEKVVLDGISVQEDAQLTLPW</sequence>
<evidence type="ECO:0000313" key="3">
    <source>
        <dbReference type="EMBL" id="ORZ09259.1"/>
    </source>
</evidence>
<keyword evidence="2" id="KW-1133">Transmembrane helix</keyword>
<dbReference type="Gene3D" id="3.50.50.60">
    <property type="entry name" value="FAD/NAD(P)-binding domain"/>
    <property type="match status" value="2"/>
</dbReference>
<evidence type="ECO:0000256" key="1">
    <source>
        <dbReference type="SAM" id="MobiDB-lite"/>
    </source>
</evidence>
<accession>A0A1X2I4L4</accession>
<evidence type="ECO:0000313" key="4">
    <source>
        <dbReference type="Proteomes" id="UP000193560"/>
    </source>
</evidence>
<dbReference type="SUPFAM" id="SSF51905">
    <property type="entry name" value="FAD/NAD(P)-binding domain"/>
    <property type="match status" value="1"/>
</dbReference>
<feature type="transmembrane region" description="Helical" evidence="2">
    <location>
        <begin position="163"/>
        <end position="183"/>
    </location>
</feature>
<dbReference type="EMBL" id="MCGE01000028">
    <property type="protein sequence ID" value="ORZ09259.1"/>
    <property type="molecule type" value="Genomic_DNA"/>
</dbReference>
<keyword evidence="2" id="KW-0472">Membrane</keyword>
<dbReference type="PANTHER" id="PTHR42923">
    <property type="entry name" value="PROTOPORPHYRINOGEN OXIDASE"/>
    <property type="match status" value="1"/>
</dbReference>
<keyword evidence="4" id="KW-1185">Reference proteome</keyword>
<keyword evidence="2" id="KW-0812">Transmembrane</keyword>
<dbReference type="PANTHER" id="PTHR42923:SF17">
    <property type="entry name" value="AMINE OXIDASE DOMAIN-CONTAINING PROTEIN"/>
    <property type="match status" value="1"/>
</dbReference>
<organism evidence="3 4">
    <name type="scientific">Absidia repens</name>
    <dbReference type="NCBI Taxonomy" id="90262"/>
    <lineage>
        <taxon>Eukaryota</taxon>
        <taxon>Fungi</taxon>
        <taxon>Fungi incertae sedis</taxon>
        <taxon>Mucoromycota</taxon>
        <taxon>Mucoromycotina</taxon>
        <taxon>Mucoromycetes</taxon>
        <taxon>Mucorales</taxon>
        <taxon>Cunninghamellaceae</taxon>
        <taxon>Absidia</taxon>
    </lineage>
</organism>
<dbReference type="Proteomes" id="UP000193560">
    <property type="component" value="Unassembled WGS sequence"/>
</dbReference>
<feature type="region of interest" description="Disordered" evidence="1">
    <location>
        <begin position="425"/>
        <end position="455"/>
    </location>
</feature>
<reference evidence="3 4" key="1">
    <citation type="submission" date="2016-07" db="EMBL/GenBank/DDBJ databases">
        <title>Pervasive Adenine N6-methylation of Active Genes in Fungi.</title>
        <authorList>
            <consortium name="DOE Joint Genome Institute"/>
            <person name="Mondo S.J."/>
            <person name="Dannebaum R.O."/>
            <person name="Kuo R.C."/>
            <person name="Labutti K."/>
            <person name="Haridas S."/>
            <person name="Kuo A."/>
            <person name="Salamov A."/>
            <person name="Ahrendt S.R."/>
            <person name="Lipzen A."/>
            <person name="Sullivan W."/>
            <person name="Andreopoulos W.B."/>
            <person name="Clum A."/>
            <person name="Lindquist E."/>
            <person name="Daum C."/>
            <person name="Ramamoorthy G.K."/>
            <person name="Gryganskyi A."/>
            <person name="Culley D."/>
            <person name="Magnuson J.K."/>
            <person name="James T.Y."/>
            <person name="O'Malley M.A."/>
            <person name="Stajich J.E."/>
            <person name="Spatafora J.W."/>
            <person name="Visel A."/>
            <person name="Grigoriev I.V."/>
        </authorList>
    </citation>
    <scope>NUCLEOTIDE SEQUENCE [LARGE SCALE GENOMIC DNA]</scope>
    <source>
        <strain evidence="3 4">NRRL 1336</strain>
    </source>
</reference>
<feature type="compositionally biased region" description="Acidic residues" evidence="1">
    <location>
        <begin position="427"/>
        <end position="444"/>
    </location>
</feature>
<dbReference type="OrthoDB" id="5977668at2759"/>
<gene>
    <name evidence="3" type="ORF">BCR42DRAFT_424055</name>
</gene>
<evidence type="ECO:0008006" key="5">
    <source>
        <dbReference type="Google" id="ProtNLM"/>
    </source>
</evidence>
<dbReference type="InterPro" id="IPR036188">
    <property type="entry name" value="FAD/NAD-bd_sf"/>
</dbReference>